<accession>A0A367KWU5</accession>
<name>A0A367KWU5_RHIST</name>
<keyword evidence="2" id="KW-1185">Reference proteome</keyword>
<dbReference type="AlphaFoldDB" id="A0A367KWU5"/>
<proteinExistence type="predicted"/>
<evidence type="ECO:0000313" key="2">
    <source>
        <dbReference type="Proteomes" id="UP000253551"/>
    </source>
</evidence>
<comment type="caution">
    <text evidence="1">The sequence shown here is derived from an EMBL/GenBank/DDBJ whole genome shotgun (WGS) entry which is preliminary data.</text>
</comment>
<gene>
    <name evidence="1" type="ORF">CU098_013776</name>
</gene>
<dbReference type="OrthoDB" id="2290147at2759"/>
<reference evidence="1 2" key="1">
    <citation type="journal article" date="2018" name="G3 (Bethesda)">
        <title>Phylogenetic and Phylogenomic Definition of Rhizopus Species.</title>
        <authorList>
            <person name="Gryganskyi A.P."/>
            <person name="Golan J."/>
            <person name="Dolatabadi S."/>
            <person name="Mondo S."/>
            <person name="Robb S."/>
            <person name="Idnurm A."/>
            <person name="Muszewska A."/>
            <person name="Steczkiewicz K."/>
            <person name="Masonjones S."/>
            <person name="Liao H.L."/>
            <person name="Gajdeczka M.T."/>
            <person name="Anike F."/>
            <person name="Vuek A."/>
            <person name="Anishchenko I.M."/>
            <person name="Voigt K."/>
            <person name="de Hoog G.S."/>
            <person name="Smith M.E."/>
            <person name="Heitman J."/>
            <person name="Vilgalys R."/>
            <person name="Stajich J.E."/>
        </authorList>
    </citation>
    <scope>NUCLEOTIDE SEQUENCE [LARGE SCALE GENOMIC DNA]</scope>
    <source>
        <strain evidence="1 2">LSU 92-RS-03</strain>
    </source>
</reference>
<organism evidence="1 2">
    <name type="scientific">Rhizopus stolonifer</name>
    <name type="common">Rhizopus nigricans</name>
    <dbReference type="NCBI Taxonomy" id="4846"/>
    <lineage>
        <taxon>Eukaryota</taxon>
        <taxon>Fungi</taxon>
        <taxon>Fungi incertae sedis</taxon>
        <taxon>Mucoromycota</taxon>
        <taxon>Mucoromycotina</taxon>
        <taxon>Mucoromycetes</taxon>
        <taxon>Mucorales</taxon>
        <taxon>Mucorineae</taxon>
        <taxon>Rhizopodaceae</taxon>
        <taxon>Rhizopus</taxon>
    </lineage>
</organism>
<sequence length="104" mass="11815">MRDTVSVDCKNVDLSYRLDLRIITDTVKGPIEAATGEFANAEYPRTFAGIRTGGIRKIIDLLGQVEYMMDEIEENMKSYSRNTNNKVKDIISKGKHIRQFEAEA</sequence>
<evidence type="ECO:0000313" key="1">
    <source>
        <dbReference type="EMBL" id="RCI06683.1"/>
    </source>
</evidence>
<dbReference type="EMBL" id="PJQM01000106">
    <property type="protein sequence ID" value="RCI06683.1"/>
    <property type="molecule type" value="Genomic_DNA"/>
</dbReference>
<protein>
    <submittedName>
        <fullName evidence="1">Uncharacterized protein</fullName>
    </submittedName>
</protein>
<dbReference type="Proteomes" id="UP000253551">
    <property type="component" value="Unassembled WGS sequence"/>
</dbReference>